<accession>A0A6M5KAE3</accession>
<feature type="transmembrane region" description="Helical" evidence="1">
    <location>
        <begin position="147"/>
        <end position="170"/>
    </location>
</feature>
<feature type="transmembrane region" description="Helical" evidence="1">
    <location>
        <begin position="79"/>
        <end position="103"/>
    </location>
</feature>
<feature type="transmembrane region" description="Helical" evidence="1">
    <location>
        <begin position="37"/>
        <end position="59"/>
    </location>
</feature>
<evidence type="ECO:0000313" key="2">
    <source>
        <dbReference type="EMBL" id="QJU69934.1"/>
    </source>
</evidence>
<gene>
    <name evidence="2" type="ORF">IEKIKEPN_00009</name>
</gene>
<dbReference type="EMBL" id="MN125666">
    <property type="protein sequence ID" value="QJU69934.1"/>
    <property type="molecule type" value="Genomic_RNA"/>
</dbReference>
<keyword evidence="1" id="KW-1133">Transmembrane helix</keyword>
<keyword evidence="1" id="KW-0812">Transmembrane</keyword>
<evidence type="ECO:0000256" key="1">
    <source>
        <dbReference type="SAM" id="Phobius"/>
    </source>
</evidence>
<organism evidence="2">
    <name type="scientific">Human respiratory syncytial virus</name>
    <dbReference type="NCBI Taxonomy" id="11250"/>
    <lineage>
        <taxon>Viruses</taxon>
        <taxon>Riboviria</taxon>
        <taxon>Orthornavirae</taxon>
        <taxon>Negarnaviricota</taxon>
        <taxon>Haploviricotina</taxon>
        <taxon>Monjiviricetes</taxon>
        <taxon>Mononegavirales</taxon>
        <taxon>Pneumoviridae</taxon>
        <taxon>Orthopneumovirus</taxon>
        <taxon>Orthopneumovirus hominis</taxon>
    </lineage>
</organism>
<sequence length="193" mass="21143">MAFSYDSPSVPVLSSSMNSSLLSMDAYTQSNFANKSIWSLCFLVKTCLLYTGIVFFSCVDEPTHGLVGPLSPRVKPLTLYFSIIIPLAIVLVVYLISIVNIILGDVTPTILDNDQDLSLTYLLNSVMLRFSKLNNSLLSLLQSNGSILISKVIFFLIISVALLISVVSIADVFSSMLVMDFVPDIRLTIFSAL</sequence>
<organismHost>
    <name type="scientific">Homo sapiens</name>
    <name type="common">Human</name>
    <dbReference type="NCBI Taxonomy" id="9606"/>
</organismHost>
<keyword evidence="1" id="KW-0472">Membrane</keyword>
<name>A0A6M5KAE3_HRSV</name>
<reference evidence="2" key="1">
    <citation type="submission" date="2019-06" db="EMBL/GenBank/DDBJ databases">
        <authorList>
            <person name="Chu H."/>
            <person name="Scott E."/>
            <person name="Roychoudhury P."/>
        </authorList>
    </citation>
    <scope>NUCLEOTIDE SEQUENCE</scope>
    <source>
        <strain evidence="2">GH200155/USA/2011</strain>
    </source>
</reference>
<protein>
    <submittedName>
        <fullName evidence="2">Uncharacterized protein</fullName>
    </submittedName>
</protein>
<proteinExistence type="predicted"/>